<keyword evidence="2" id="KW-0378">Hydrolase</keyword>
<dbReference type="PANTHER" id="PTHR47619:SF1">
    <property type="entry name" value="EXODEOXYRIBONUCLEASE WALJ"/>
    <property type="match status" value="1"/>
</dbReference>
<dbReference type="Pfam" id="PF12706">
    <property type="entry name" value="Lactamase_B_2"/>
    <property type="match status" value="1"/>
</dbReference>
<dbReference type="InterPro" id="IPR036866">
    <property type="entry name" value="RibonucZ/Hydroxyglut_hydro"/>
</dbReference>
<sequence length="274" mass="31451">MEYAFISSGSSGNAFFIKSGETEFLIDVGVSTRRIEQALKAYHTSPERLTGIFISHEHRDHVQGLDVLTKRYEIPVYMNRETYASLPEKIKTRLRGMWQEFPTGTRHRFGSLQVETFSVSHDAKDPMMFRFVEDPLGQALTLAFVTDTGYISDKMKETIYDAHVYVIEANHDESILRLGRYPWHLKQRILSDEGHLSNTAAAYALSELITNKTMRIHLAHLSEENNFPDLARLAVEQTIMEDRGRDVRSWLHVALAKQPTSLFTIEPVSTHHRT</sequence>
<dbReference type="InterPro" id="IPR052533">
    <property type="entry name" value="WalJ/YycJ-like"/>
</dbReference>
<gene>
    <name evidence="2" type="ORF">BSOLF_1613</name>
</gene>
<dbReference type="PANTHER" id="PTHR47619">
    <property type="entry name" value="METALLO-HYDROLASE YYCJ-RELATED"/>
    <property type="match status" value="1"/>
</dbReference>
<dbReference type="AlphaFoldDB" id="A0A2R6Y469"/>
<evidence type="ECO:0000313" key="3">
    <source>
        <dbReference type="Proteomes" id="UP000244338"/>
    </source>
</evidence>
<comment type="caution">
    <text evidence="2">The sequence shown here is derived from an EMBL/GenBank/DDBJ whole genome shotgun (WGS) entry which is preliminary data.</text>
</comment>
<organism evidence="2 3">
    <name type="scientific">Candidatus Carbonibacillus altaicus</name>
    <dbReference type="NCBI Taxonomy" id="2163959"/>
    <lineage>
        <taxon>Bacteria</taxon>
        <taxon>Bacillati</taxon>
        <taxon>Bacillota</taxon>
        <taxon>Bacilli</taxon>
        <taxon>Bacillales</taxon>
        <taxon>Candidatus Carbonibacillus</taxon>
    </lineage>
</organism>
<reference evidence="3" key="1">
    <citation type="journal article" date="2018" name="Sci. Rep.">
        <title>Lignite coal burning seam in the remote Altai Mountains harbors a hydrogen-driven thermophilic microbial community.</title>
        <authorList>
            <person name="Kadnikov V.V."/>
            <person name="Mardanov A.V."/>
            <person name="Ivasenko D.A."/>
            <person name="Antsiferov D.V."/>
            <person name="Beletsky A.V."/>
            <person name="Karnachuk O.V."/>
            <person name="Ravin N.V."/>
        </authorList>
    </citation>
    <scope>NUCLEOTIDE SEQUENCE [LARGE SCALE GENOMIC DNA]</scope>
</reference>
<dbReference type="InterPro" id="IPR001279">
    <property type="entry name" value="Metallo-B-lactamas"/>
</dbReference>
<dbReference type="GO" id="GO:0016787">
    <property type="term" value="F:hydrolase activity"/>
    <property type="evidence" value="ECO:0007669"/>
    <property type="project" value="UniProtKB-KW"/>
</dbReference>
<dbReference type="SUPFAM" id="SSF56281">
    <property type="entry name" value="Metallo-hydrolase/oxidoreductase"/>
    <property type="match status" value="1"/>
</dbReference>
<feature type="domain" description="Metallo-beta-lactamase" evidence="1">
    <location>
        <begin position="11"/>
        <end position="220"/>
    </location>
</feature>
<dbReference type="Proteomes" id="UP000244338">
    <property type="component" value="Unassembled WGS sequence"/>
</dbReference>
<evidence type="ECO:0000259" key="1">
    <source>
        <dbReference type="SMART" id="SM00849"/>
    </source>
</evidence>
<dbReference type="Gene3D" id="3.60.15.10">
    <property type="entry name" value="Ribonuclease Z/Hydroxyacylglutathione hydrolase-like"/>
    <property type="match status" value="1"/>
</dbReference>
<protein>
    <submittedName>
        <fullName evidence="2">Zn-dependent hydrolase (Beta-lactamase superfamily)</fullName>
    </submittedName>
</protein>
<dbReference type="SMART" id="SM00849">
    <property type="entry name" value="Lactamase_B"/>
    <property type="match status" value="1"/>
</dbReference>
<proteinExistence type="predicted"/>
<accession>A0A2R6Y469</accession>
<evidence type="ECO:0000313" key="2">
    <source>
        <dbReference type="EMBL" id="PTQ57458.1"/>
    </source>
</evidence>
<name>A0A2R6Y469_9BACL</name>
<dbReference type="EMBL" id="PEBX01000007">
    <property type="protein sequence ID" value="PTQ57458.1"/>
    <property type="molecule type" value="Genomic_DNA"/>
</dbReference>